<dbReference type="OrthoDB" id="1607513at2759"/>
<dbReference type="Pfam" id="PF05699">
    <property type="entry name" value="Dimer_Tnp_hAT"/>
    <property type="match status" value="1"/>
</dbReference>
<dbReference type="GO" id="GO:0046983">
    <property type="term" value="F:protein dimerization activity"/>
    <property type="evidence" value="ECO:0007669"/>
    <property type="project" value="InterPro"/>
</dbReference>
<dbReference type="SUPFAM" id="SSF53098">
    <property type="entry name" value="Ribonuclease H-like"/>
    <property type="match status" value="1"/>
</dbReference>
<dbReference type="Proteomes" id="UP001152795">
    <property type="component" value="Unassembled WGS sequence"/>
</dbReference>
<comment type="caution">
    <text evidence="2">The sequence shown here is derived from an EMBL/GenBank/DDBJ whole genome shotgun (WGS) entry which is preliminary data.</text>
</comment>
<evidence type="ECO:0000313" key="3">
    <source>
        <dbReference type="Proteomes" id="UP001152795"/>
    </source>
</evidence>
<evidence type="ECO:0000313" key="2">
    <source>
        <dbReference type="EMBL" id="CAB3997373.1"/>
    </source>
</evidence>
<dbReference type="EMBL" id="CACRXK020003084">
    <property type="protein sequence ID" value="CAB3997373.1"/>
    <property type="molecule type" value="Genomic_DNA"/>
</dbReference>
<gene>
    <name evidence="2" type="ORF">PACLA_8A052828</name>
</gene>
<feature type="domain" description="HAT C-terminal dimerisation" evidence="1">
    <location>
        <begin position="63"/>
        <end position="120"/>
    </location>
</feature>
<accession>A0A7D9E0X1</accession>
<evidence type="ECO:0000259" key="1">
    <source>
        <dbReference type="Pfam" id="PF05699"/>
    </source>
</evidence>
<keyword evidence="3" id="KW-1185">Reference proteome</keyword>
<organism evidence="2 3">
    <name type="scientific">Paramuricea clavata</name>
    <name type="common">Red gorgonian</name>
    <name type="synonym">Violescent sea-whip</name>
    <dbReference type="NCBI Taxonomy" id="317549"/>
    <lineage>
        <taxon>Eukaryota</taxon>
        <taxon>Metazoa</taxon>
        <taxon>Cnidaria</taxon>
        <taxon>Anthozoa</taxon>
        <taxon>Octocorallia</taxon>
        <taxon>Malacalcyonacea</taxon>
        <taxon>Plexauridae</taxon>
        <taxon>Paramuricea</taxon>
    </lineage>
</organism>
<reference evidence="2" key="1">
    <citation type="submission" date="2020-04" db="EMBL/GenBank/DDBJ databases">
        <authorList>
            <person name="Alioto T."/>
            <person name="Alioto T."/>
            <person name="Gomez Garrido J."/>
        </authorList>
    </citation>
    <scope>NUCLEOTIDE SEQUENCE</scope>
    <source>
        <strain evidence="2">A484AB</strain>
    </source>
</reference>
<dbReference type="AlphaFoldDB" id="A0A7D9E0X1"/>
<proteinExistence type="predicted"/>
<dbReference type="InterPro" id="IPR008906">
    <property type="entry name" value="HATC_C_dom"/>
</dbReference>
<protein>
    <submittedName>
        <fullName evidence="2">Zinc finger BED domain-containing 1-like</fullName>
    </submittedName>
</protein>
<name>A0A7D9E0X1_PARCT</name>
<dbReference type="InterPro" id="IPR012337">
    <property type="entry name" value="RNaseH-like_sf"/>
</dbReference>
<sequence length="125" mass="13848">MEEECRNATQKLKEEIMTFEVEQAGNAANEAGRWQNNDSSKVKKSLAKLLGQVKKHQTQMSWYVSAPEIELDADLLQCWSMHTAAYPSLAKLASKCLCICSTRSASERLSSVAGNIVTAKQLLNL</sequence>